<dbReference type="Proteomes" id="UP000838412">
    <property type="component" value="Chromosome 1"/>
</dbReference>
<evidence type="ECO:0000313" key="3">
    <source>
        <dbReference type="Proteomes" id="UP000838412"/>
    </source>
</evidence>
<feature type="compositionally biased region" description="Basic and acidic residues" evidence="1">
    <location>
        <begin position="90"/>
        <end position="104"/>
    </location>
</feature>
<accession>A0A8J9VD53</accession>
<dbReference type="AlphaFoldDB" id="A0A8J9VD53"/>
<name>A0A8J9VD53_BRALA</name>
<dbReference type="EMBL" id="OV696686">
    <property type="protein sequence ID" value="CAH1233568.1"/>
    <property type="molecule type" value="Genomic_DNA"/>
</dbReference>
<proteinExistence type="predicted"/>
<keyword evidence="3" id="KW-1185">Reference proteome</keyword>
<evidence type="ECO:0000313" key="2">
    <source>
        <dbReference type="EMBL" id="CAH1233568.1"/>
    </source>
</evidence>
<organism evidence="2 3">
    <name type="scientific">Branchiostoma lanceolatum</name>
    <name type="common">Common lancelet</name>
    <name type="synonym">Amphioxus lanceolatum</name>
    <dbReference type="NCBI Taxonomy" id="7740"/>
    <lineage>
        <taxon>Eukaryota</taxon>
        <taxon>Metazoa</taxon>
        <taxon>Chordata</taxon>
        <taxon>Cephalochordata</taxon>
        <taxon>Leptocardii</taxon>
        <taxon>Amphioxiformes</taxon>
        <taxon>Branchiostomatidae</taxon>
        <taxon>Branchiostoma</taxon>
    </lineage>
</organism>
<feature type="region of interest" description="Disordered" evidence="1">
    <location>
        <begin position="41"/>
        <end position="104"/>
    </location>
</feature>
<sequence>MCSIYTIDVEFTQESEVCRGTLSQLKGNFIHRSLKKNVQENVQHNTCPVKKPGKLQPDGGYLKKKRKKTTRLENAFPGLEKSIGSLQEGQEARQREAEKQRAEEWKEHDLRVLQMQQEHETRTVTNMMGRLWP</sequence>
<evidence type="ECO:0000256" key="1">
    <source>
        <dbReference type="SAM" id="MobiDB-lite"/>
    </source>
</evidence>
<gene>
    <name evidence="2" type="primary">Hypp792</name>
    <name evidence="2" type="ORF">BLAG_LOCUS2293</name>
</gene>
<protein>
    <submittedName>
        <fullName evidence="2">Hypp792 protein</fullName>
    </submittedName>
</protein>
<reference evidence="2" key="1">
    <citation type="submission" date="2022-01" db="EMBL/GenBank/DDBJ databases">
        <authorList>
            <person name="Braso-Vives M."/>
        </authorList>
    </citation>
    <scope>NUCLEOTIDE SEQUENCE</scope>
</reference>